<dbReference type="EMBL" id="BAAAFI010000003">
    <property type="protein sequence ID" value="GAA0878101.1"/>
    <property type="molecule type" value="Genomic_DNA"/>
</dbReference>
<evidence type="ECO:0000313" key="1">
    <source>
        <dbReference type="EMBL" id="GAA0878101.1"/>
    </source>
</evidence>
<accession>A0ABP3Y9F8</accession>
<dbReference type="Proteomes" id="UP001500469">
    <property type="component" value="Unassembled WGS sequence"/>
</dbReference>
<sequence>MDEKGETIMMGFITDTNKEISVATTSSVLVYFGLGISIQPREIKKKYLAEYSTMEGMSEFTLAISELFSKNPAILKNGEFISPLTEYLSTFNSAEVIDIRGKQIDVDIKGFKSGLQVYELDHQNVQIRNERRRRAHAFSYKTSFKNKEGLKTTLKYNIGGSDVSENDLAVNPRLAITSVSGALKDVAVGKILGKDAEIGQSENGPINLPLKDSESEATYKVRVVGPGGGNLGGLSLTKAEEEKLNRLIIETFAMDFLVPFIFDVIGMDDAVFGSQTDDFKEIISAIDLFIKSTPAIEQSIMDGDYIKALNETMWIAIQEAPGKYFDEMFTAVTNRGFELLKATKPGSVQESAEDVAKMTKSVLKAFKIADYILKAVDYKYLLDHIQLSEYIAEFTATVKADDLVMTPKESTVVTQTNTTFKVETKTTLAEGESFVYKWSTSGKYGKLSYQNKKDVYFEASTGSMIYRAEAPSGDLSDGPNIDTVKVEVFTKKGTALTRIGDAKGVINVQKIKLIMKPKGITLAGGQNVALYLERTDGVNDIISNAALDYKVEWETSGTYGKFNGTLKNATTMGNRLNYEVLDKDVRQGTETFTARVYFKAKTDTEWMLREEVKGDLKIVNDPKKIIMNIPLTAKSWDISTATSCNLGVNWMVEVPVHPKAIRYTVTFFGFKKPYSWEGRGGSWTATQSPPSVYGFPGAGPNEIVGGNYYYTISRSWGAGPMSADCGSNIPTIIANSLSYGGMANVVIEITD</sequence>
<proteinExistence type="predicted"/>
<gene>
    <name evidence="1" type="ORF">GCM10009119_10690</name>
</gene>
<evidence type="ECO:0000313" key="2">
    <source>
        <dbReference type="Proteomes" id="UP001500469"/>
    </source>
</evidence>
<organism evidence="1 2">
    <name type="scientific">Algoriphagus jejuensis</name>
    <dbReference type="NCBI Taxonomy" id="419934"/>
    <lineage>
        <taxon>Bacteria</taxon>
        <taxon>Pseudomonadati</taxon>
        <taxon>Bacteroidota</taxon>
        <taxon>Cytophagia</taxon>
        <taxon>Cytophagales</taxon>
        <taxon>Cyclobacteriaceae</taxon>
        <taxon>Algoriphagus</taxon>
    </lineage>
</organism>
<reference evidence="2" key="1">
    <citation type="journal article" date="2019" name="Int. J. Syst. Evol. Microbiol.">
        <title>The Global Catalogue of Microorganisms (GCM) 10K type strain sequencing project: providing services to taxonomists for standard genome sequencing and annotation.</title>
        <authorList>
            <consortium name="The Broad Institute Genomics Platform"/>
            <consortium name="The Broad Institute Genome Sequencing Center for Infectious Disease"/>
            <person name="Wu L."/>
            <person name="Ma J."/>
        </authorList>
    </citation>
    <scope>NUCLEOTIDE SEQUENCE [LARGE SCALE GENOMIC DNA]</scope>
    <source>
        <strain evidence="2">JCM 16112</strain>
    </source>
</reference>
<keyword evidence="2" id="KW-1185">Reference proteome</keyword>
<name>A0ABP3Y9F8_9BACT</name>
<comment type="caution">
    <text evidence="1">The sequence shown here is derived from an EMBL/GenBank/DDBJ whole genome shotgun (WGS) entry which is preliminary data.</text>
</comment>
<protein>
    <submittedName>
        <fullName evidence="1">Uncharacterized protein</fullName>
    </submittedName>
</protein>